<geneLocation type="plasmid" evidence="3 4">
    <name>pSSP59</name>
</geneLocation>
<dbReference type="Proteomes" id="UP000245702">
    <property type="component" value="Unassembled WGS sequence"/>
</dbReference>
<keyword evidence="1" id="KW-1133">Transmembrane helix</keyword>
<evidence type="ECO:0000313" key="5">
    <source>
        <dbReference type="Proteomes" id="UP000245702"/>
    </source>
</evidence>
<dbReference type="KEGG" id="ssph:SPSPH_047490"/>
<dbReference type="RefSeq" id="WP_075758140.1">
    <property type="nucleotide sequence ID" value="NZ_CP146992.1"/>
</dbReference>
<feature type="transmembrane region" description="Helical" evidence="1">
    <location>
        <begin position="199"/>
        <end position="232"/>
    </location>
</feature>
<dbReference type="AlphaFoldDB" id="A0A1U7MA70"/>
<evidence type="ECO:0000313" key="2">
    <source>
        <dbReference type="EMBL" id="CVK21554.1"/>
    </source>
</evidence>
<protein>
    <submittedName>
        <fullName evidence="3">Uncharacterized protein</fullName>
    </submittedName>
</protein>
<dbReference type="EMBL" id="CP146992">
    <property type="protein sequence ID" value="WXA41937.1"/>
    <property type="molecule type" value="Genomic_DNA"/>
</dbReference>
<keyword evidence="3" id="KW-0614">Plasmid</keyword>
<evidence type="ECO:0000313" key="4">
    <source>
        <dbReference type="Proteomes" id="UP000186950"/>
    </source>
</evidence>
<dbReference type="Proteomes" id="UP000186950">
    <property type="component" value="Plasmid pSSP59"/>
</dbReference>
<accession>A0A1U7MA70</accession>
<gene>
    <name evidence="3" type="ORF">SPSPH_047490</name>
    <name evidence="2" type="ORF">SSPH_04246</name>
</gene>
<organism evidence="3 4">
    <name type="scientific">Sporomusa sphaeroides DSM 2875</name>
    <dbReference type="NCBI Taxonomy" id="1337886"/>
    <lineage>
        <taxon>Bacteria</taxon>
        <taxon>Bacillati</taxon>
        <taxon>Bacillota</taxon>
        <taxon>Negativicutes</taxon>
        <taxon>Selenomonadales</taxon>
        <taxon>Sporomusaceae</taxon>
        <taxon>Sporomusa</taxon>
    </lineage>
</organism>
<evidence type="ECO:0000313" key="3">
    <source>
        <dbReference type="EMBL" id="WXA41937.1"/>
    </source>
</evidence>
<keyword evidence="1" id="KW-0472">Membrane</keyword>
<proteinExistence type="predicted"/>
<dbReference type="EMBL" id="FCOW01000038">
    <property type="protein sequence ID" value="CVK21554.1"/>
    <property type="molecule type" value="Genomic_DNA"/>
</dbReference>
<keyword evidence="1" id="KW-0812">Transmembrane</keyword>
<reference evidence="2 5" key="1">
    <citation type="submission" date="2016-01" db="EMBL/GenBank/DDBJ databases">
        <authorList>
            <person name="Brown R."/>
        </authorList>
    </citation>
    <scope>NUCLEOTIDE SEQUENCE [LARGE SCALE GENOMIC DNA]</scope>
    <source>
        <strain evidence="2">Sporomusa sphaeroides DSM 2875</strain>
    </source>
</reference>
<reference evidence="3" key="2">
    <citation type="submission" date="2024-03" db="EMBL/GenBank/DDBJ databases">
        <title>Complete genome sequence of Sporomusa sphaeroides DSM 2875T isolated from mud of the Leine river and Sporomusa ovata DSM 2662T isolated from sugar beet leaf silage.</title>
        <authorList>
            <person name="Boeer T."/>
            <person name="Lueschen A."/>
            <person name="Daniel R."/>
            <person name="Poehlein A."/>
        </authorList>
    </citation>
    <scope>NUCLEOTIDE SEQUENCE</scope>
    <source>
        <strain evidence="3">DSM 2875</strain>
        <plasmid evidence="3">pSSP59</plasmid>
    </source>
</reference>
<keyword evidence="5" id="KW-1185">Reference proteome</keyword>
<evidence type="ECO:0000256" key="1">
    <source>
        <dbReference type="SAM" id="Phobius"/>
    </source>
</evidence>
<name>A0A1U7MA70_9FIRM</name>
<sequence length="234" mass="26952">MQNLLNEFTEIENYLVHAPHVKELGKNPYPKDTYAAYAKIVLKSGDTLTTEVDKRIVAAMQHDGIEIRHIVKALTFSPNFKNMSENEILEFFLLMVVSPKVSDRYRVENYLAKIFEVEDLKELSYPQSVYVEYAKDLLAAGETITEKLDRQIIQLMNKDITIPFLLIVEVMAASPNYKHMKISEVRKKVEEVLYKKRRMYIAIALVLIGIGLQPWWGMMIVILGIVVGIYSISH</sequence>